<protein>
    <submittedName>
        <fullName evidence="2">Uncharacterized protein</fullName>
    </submittedName>
</protein>
<gene>
    <name evidence="2" type="ORF">LR48_Vigan10g082200</name>
</gene>
<proteinExistence type="predicted"/>
<dbReference type="EMBL" id="CM003380">
    <property type="protein sequence ID" value="KOM54930.1"/>
    <property type="molecule type" value="Genomic_DNA"/>
</dbReference>
<accession>A0A0L9VIN8</accession>
<feature type="compositionally biased region" description="Basic and acidic residues" evidence="1">
    <location>
        <begin position="15"/>
        <end position="39"/>
    </location>
</feature>
<evidence type="ECO:0000256" key="1">
    <source>
        <dbReference type="SAM" id="MobiDB-lite"/>
    </source>
</evidence>
<dbReference type="Gramene" id="KOM54930">
    <property type="protein sequence ID" value="KOM54930"/>
    <property type="gene ID" value="LR48_Vigan10g082200"/>
</dbReference>
<name>A0A0L9VIN8_PHAAN</name>
<feature type="compositionally biased region" description="Gly residues" evidence="1">
    <location>
        <begin position="1"/>
        <end position="11"/>
    </location>
</feature>
<dbReference type="Proteomes" id="UP000053144">
    <property type="component" value="Chromosome 10"/>
</dbReference>
<evidence type="ECO:0000313" key="2">
    <source>
        <dbReference type="EMBL" id="KOM54930.1"/>
    </source>
</evidence>
<reference evidence="3" key="1">
    <citation type="journal article" date="2015" name="Proc. Natl. Acad. Sci. U.S.A.">
        <title>Genome sequencing of adzuki bean (Vigna angularis) provides insight into high starch and low fat accumulation and domestication.</title>
        <authorList>
            <person name="Yang K."/>
            <person name="Tian Z."/>
            <person name="Chen C."/>
            <person name="Luo L."/>
            <person name="Zhao B."/>
            <person name="Wang Z."/>
            <person name="Yu L."/>
            <person name="Li Y."/>
            <person name="Sun Y."/>
            <person name="Li W."/>
            <person name="Chen Y."/>
            <person name="Li Y."/>
            <person name="Zhang Y."/>
            <person name="Ai D."/>
            <person name="Zhao J."/>
            <person name="Shang C."/>
            <person name="Ma Y."/>
            <person name="Wu B."/>
            <person name="Wang M."/>
            <person name="Gao L."/>
            <person name="Sun D."/>
            <person name="Zhang P."/>
            <person name="Guo F."/>
            <person name="Wang W."/>
            <person name="Li Y."/>
            <person name="Wang J."/>
            <person name="Varshney R.K."/>
            <person name="Wang J."/>
            <person name="Ling H.Q."/>
            <person name="Wan P."/>
        </authorList>
    </citation>
    <scope>NUCLEOTIDE SEQUENCE</scope>
    <source>
        <strain evidence="3">cv. Jingnong 6</strain>
    </source>
</reference>
<feature type="region of interest" description="Disordered" evidence="1">
    <location>
        <begin position="1"/>
        <end position="50"/>
    </location>
</feature>
<dbReference type="AlphaFoldDB" id="A0A0L9VIN8"/>
<sequence>MGGQSKRGGGTSLEELGKELVEKKGKPEREEETIGKELQEPPYRLPTSSSSLLSHPTSISSPLCPLLLVTAHPPYLLIHSQLHHFHIQHPRPLLTPYGHYLSSPIIIYPNHQSACNPFIRAIRIPGFPSPHENTSILGSSYLSSLHRTYKEKSQNQYHTHHARTEERERNQKQLAAVCLEEAAARTAPTGVNGIADSGPGSA</sequence>
<organism evidence="2 3">
    <name type="scientific">Phaseolus angularis</name>
    <name type="common">Azuki bean</name>
    <name type="synonym">Vigna angularis</name>
    <dbReference type="NCBI Taxonomy" id="3914"/>
    <lineage>
        <taxon>Eukaryota</taxon>
        <taxon>Viridiplantae</taxon>
        <taxon>Streptophyta</taxon>
        <taxon>Embryophyta</taxon>
        <taxon>Tracheophyta</taxon>
        <taxon>Spermatophyta</taxon>
        <taxon>Magnoliopsida</taxon>
        <taxon>eudicotyledons</taxon>
        <taxon>Gunneridae</taxon>
        <taxon>Pentapetalae</taxon>
        <taxon>rosids</taxon>
        <taxon>fabids</taxon>
        <taxon>Fabales</taxon>
        <taxon>Fabaceae</taxon>
        <taxon>Papilionoideae</taxon>
        <taxon>50 kb inversion clade</taxon>
        <taxon>NPAAA clade</taxon>
        <taxon>indigoferoid/millettioid clade</taxon>
        <taxon>Phaseoleae</taxon>
        <taxon>Vigna</taxon>
    </lineage>
</organism>
<evidence type="ECO:0000313" key="3">
    <source>
        <dbReference type="Proteomes" id="UP000053144"/>
    </source>
</evidence>